<keyword evidence="3" id="KW-0440">LIM domain</keyword>
<dbReference type="Pfam" id="PF00595">
    <property type="entry name" value="PDZ"/>
    <property type="match status" value="1"/>
</dbReference>
<feature type="compositionally biased region" description="Polar residues" evidence="4">
    <location>
        <begin position="326"/>
        <end position="335"/>
    </location>
</feature>
<comment type="subcellular location">
    <subcellularLocation>
        <location evidence="1">Cytoplasm</location>
    </subcellularLocation>
</comment>
<dbReference type="GO" id="GO:0051371">
    <property type="term" value="F:muscle alpha-actinin binding"/>
    <property type="evidence" value="ECO:0007669"/>
    <property type="project" value="TreeGrafter"/>
</dbReference>
<feature type="compositionally biased region" description="Pro residues" evidence="4">
    <location>
        <begin position="93"/>
        <end position="105"/>
    </location>
</feature>
<dbReference type="FunFam" id="2.30.42.10:FF:000055">
    <property type="entry name" value="PDZ and LIM domain protein 3"/>
    <property type="match status" value="1"/>
</dbReference>
<dbReference type="SMART" id="SM00228">
    <property type="entry name" value="PDZ"/>
    <property type="match status" value="1"/>
</dbReference>
<dbReference type="GO" id="GO:0030018">
    <property type="term" value="C:Z disc"/>
    <property type="evidence" value="ECO:0007669"/>
    <property type="project" value="TreeGrafter"/>
</dbReference>
<dbReference type="Proteomes" id="UP000735302">
    <property type="component" value="Unassembled WGS sequence"/>
</dbReference>
<dbReference type="PROSITE" id="PS50106">
    <property type="entry name" value="PDZ"/>
    <property type="match status" value="1"/>
</dbReference>
<feature type="compositionally biased region" description="Low complexity" evidence="4">
    <location>
        <begin position="107"/>
        <end position="124"/>
    </location>
</feature>
<evidence type="ECO:0000259" key="5">
    <source>
        <dbReference type="PROSITE" id="PS50106"/>
    </source>
</evidence>
<keyword evidence="3" id="KW-0862">Zinc</keyword>
<feature type="compositionally biased region" description="Pro residues" evidence="4">
    <location>
        <begin position="215"/>
        <end position="225"/>
    </location>
</feature>
<dbReference type="GO" id="GO:0031941">
    <property type="term" value="C:filamentous actin"/>
    <property type="evidence" value="ECO:0007669"/>
    <property type="project" value="TreeGrafter"/>
</dbReference>
<gene>
    <name evidence="6" type="ORF">PoB_000847600</name>
</gene>
<feature type="domain" description="PDZ" evidence="5">
    <location>
        <begin position="5"/>
        <end position="87"/>
    </location>
</feature>
<dbReference type="PANTHER" id="PTHR24214">
    <property type="entry name" value="PDZ AND LIM DOMAIN PROTEIN ZASP"/>
    <property type="match status" value="1"/>
</dbReference>
<evidence type="ECO:0000313" key="6">
    <source>
        <dbReference type="EMBL" id="GFN81970.1"/>
    </source>
</evidence>
<evidence type="ECO:0000256" key="2">
    <source>
        <dbReference type="ARBA" id="ARBA00022490"/>
    </source>
</evidence>
<name>A0AAV3YHW5_9GAST</name>
<feature type="compositionally biased region" description="Low complexity" evidence="4">
    <location>
        <begin position="165"/>
        <end position="198"/>
    </location>
</feature>
<keyword evidence="2" id="KW-0963">Cytoplasm</keyword>
<keyword evidence="7" id="KW-1185">Reference proteome</keyword>
<dbReference type="CDD" id="cd23068">
    <property type="entry name" value="PDZ_ZASP52-like"/>
    <property type="match status" value="1"/>
</dbReference>
<evidence type="ECO:0000256" key="1">
    <source>
        <dbReference type="ARBA" id="ARBA00004496"/>
    </source>
</evidence>
<evidence type="ECO:0000256" key="3">
    <source>
        <dbReference type="ARBA" id="ARBA00023038"/>
    </source>
</evidence>
<keyword evidence="3" id="KW-0479">Metal-binding</keyword>
<dbReference type="AlphaFoldDB" id="A0AAV3YHW5"/>
<evidence type="ECO:0000256" key="4">
    <source>
        <dbReference type="SAM" id="MobiDB-lite"/>
    </source>
</evidence>
<proteinExistence type="predicted"/>
<dbReference type="GO" id="GO:0005912">
    <property type="term" value="C:adherens junction"/>
    <property type="evidence" value="ECO:0007669"/>
    <property type="project" value="TreeGrafter"/>
</dbReference>
<sequence length="386" mass="43518">MTRLNVHLYRDSFNTPWGFRLQGGKDLNQPLTVQRVFSNSPAERELQRGDNILSINTRDTSDLTHKQAQDYIKHGGGQIQLVIHRPPPGTYVAPLSPPIVTPRPRAPSLQSPSYYSSQPASVQYNQRPNYNTMNGDPYYGYRPDNPSQQTRYQSKPTYLQIQVNPPSHQKQQQQYHSHYQPHQNQPQQYYLQQQQQQQEQHHQPARHRSSWSQPPVTPTTPPPPWASQQMAPKRVTKLSQLGRGGQTYGTDYATLPRSSSAQYGATVHRPRPSFEPDEEREPELPLASGPVPRVCSRRNLGGGGQTFGTAYGQSATLPRRHEAGRRSSQPPSFHSSGGYVYSPTKVSPSPYGGPQQFGTDYSPKGYGQTPAQRYEPHSEKGIMLSR</sequence>
<dbReference type="SUPFAM" id="SSF50156">
    <property type="entry name" value="PDZ domain-like"/>
    <property type="match status" value="1"/>
</dbReference>
<feature type="compositionally biased region" description="Polar residues" evidence="4">
    <location>
        <begin position="145"/>
        <end position="164"/>
    </location>
</feature>
<dbReference type="GO" id="GO:0061061">
    <property type="term" value="P:muscle structure development"/>
    <property type="evidence" value="ECO:0007669"/>
    <property type="project" value="TreeGrafter"/>
</dbReference>
<dbReference type="EMBL" id="BLXT01000975">
    <property type="protein sequence ID" value="GFN81970.1"/>
    <property type="molecule type" value="Genomic_DNA"/>
</dbReference>
<dbReference type="InterPro" id="IPR036034">
    <property type="entry name" value="PDZ_sf"/>
</dbReference>
<evidence type="ECO:0000313" key="7">
    <source>
        <dbReference type="Proteomes" id="UP000735302"/>
    </source>
</evidence>
<dbReference type="GO" id="GO:0003779">
    <property type="term" value="F:actin binding"/>
    <property type="evidence" value="ECO:0007669"/>
    <property type="project" value="TreeGrafter"/>
</dbReference>
<comment type="caution">
    <text evidence="6">The sequence shown here is derived from an EMBL/GenBank/DDBJ whole genome shotgun (WGS) entry which is preliminary data.</text>
</comment>
<protein>
    <submittedName>
        <fullName evidence="6">PDZ and LIM domain protein 3</fullName>
    </submittedName>
</protein>
<organism evidence="6 7">
    <name type="scientific">Plakobranchus ocellatus</name>
    <dbReference type="NCBI Taxonomy" id="259542"/>
    <lineage>
        <taxon>Eukaryota</taxon>
        <taxon>Metazoa</taxon>
        <taxon>Spiralia</taxon>
        <taxon>Lophotrochozoa</taxon>
        <taxon>Mollusca</taxon>
        <taxon>Gastropoda</taxon>
        <taxon>Heterobranchia</taxon>
        <taxon>Euthyneura</taxon>
        <taxon>Panpulmonata</taxon>
        <taxon>Sacoglossa</taxon>
        <taxon>Placobranchoidea</taxon>
        <taxon>Plakobranchidae</taxon>
        <taxon>Plakobranchus</taxon>
    </lineage>
</organism>
<feature type="region of interest" description="Disordered" evidence="4">
    <location>
        <begin position="93"/>
        <end position="386"/>
    </location>
</feature>
<feature type="compositionally biased region" description="Polar residues" evidence="4">
    <location>
        <begin position="125"/>
        <end position="134"/>
    </location>
</feature>
<accession>A0AAV3YHW5</accession>
<dbReference type="InterPro" id="IPR050604">
    <property type="entry name" value="PDZ-LIM_domain"/>
</dbReference>
<dbReference type="Gene3D" id="2.30.42.10">
    <property type="match status" value="1"/>
</dbReference>
<dbReference type="InterPro" id="IPR001478">
    <property type="entry name" value="PDZ"/>
</dbReference>
<dbReference type="GO" id="GO:0001725">
    <property type="term" value="C:stress fiber"/>
    <property type="evidence" value="ECO:0007669"/>
    <property type="project" value="TreeGrafter"/>
</dbReference>
<dbReference type="GO" id="GO:0030036">
    <property type="term" value="P:actin cytoskeleton organization"/>
    <property type="evidence" value="ECO:0007669"/>
    <property type="project" value="TreeGrafter"/>
</dbReference>
<dbReference type="PANTHER" id="PTHR24214:SF38">
    <property type="entry name" value="PDZ AND LIM DOMAIN PROTEIN ZASP-RELATED"/>
    <property type="match status" value="1"/>
</dbReference>
<reference evidence="6 7" key="1">
    <citation type="journal article" date="2021" name="Elife">
        <title>Chloroplast acquisition without the gene transfer in kleptoplastic sea slugs, Plakobranchus ocellatus.</title>
        <authorList>
            <person name="Maeda T."/>
            <person name="Takahashi S."/>
            <person name="Yoshida T."/>
            <person name="Shimamura S."/>
            <person name="Takaki Y."/>
            <person name="Nagai Y."/>
            <person name="Toyoda A."/>
            <person name="Suzuki Y."/>
            <person name="Arimoto A."/>
            <person name="Ishii H."/>
            <person name="Satoh N."/>
            <person name="Nishiyama T."/>
            <person name="Hasebe M."/>
            <person name="Maruyama T."/>
            <person name="Minagawa J."/>
            <person name="Obokata J."/>
            <person name="Shigenobu S."/>
        </authorList>
    </citation>
    <scope>NUCLEOTIDE SEQUENCE [LARGE SCALE GENOMIC DNA]</scope>
</reference>